<dbReference type="AlphaFoldDB" id="A0A955RWI8"/>
<organism evidence="2 3">
    <name type="scientific">candidate division WWE3 bacterium</name>
    <dbReference type="NCBI Taxonomy" id="2053526"/>
    <lineage>
        <taxon>Bacteria</taxon>
        <taxon>Katanobacteria</taxon>
    </lineage>
</organism>
<reference evidence="2" key="2">
    <citation type="journal article" date="2021" name="Microbiome">
        <title>Successional dynamics and alternative stable states in a saline activated sludge microbial community over 9 years.</title>
        <authorList>
            <person name="Wang Y."/>
            <person name="Ye J."/>
            <person name="Ju F."/>
            <person name="Liu L."/>
            <person name="Boyd J.A."/>
            <person name="Deng Y."/>
            <person name="Parks D.H."/>
            <person name="Jiang X."/>
            <person name="Yin X."/>
            <person name="Woodcroft B.J."/>
            <person name="Tyson G.W."/>
            <person name="Hugenholtz P."/>
            <person name="Polz M.F."/>
            <person name="Zhang T."/>
        </authorList>
    </citation>
    <scope>NUCLEOTIDE SEQUENCE</scope>
    <source>
        <strain evidence="2">HKST-UBA02</strain>
    </source>
</reference>
<reference evidence="2" key="1">
    <citation type="submission" date="2020-04" db="EMBL/GenBank/DDBJ databases">
        <authorList>
            <person name="Zhang T."/>
        </authorList>
    </citation>
    <scope>NUCLEOTIDE SEQUENCE</scope>
    <source>
        <strain evidence="2">HKST-UBA02</strain>
    </source>
</reference>
<gene>
    <name evidence="2" type="ORF">KC573_03640</name>
</gene>
<feature type="transmembrane region" description="Helical" evidence="1">
    <location>
        <begin position="178"/>
        <end position="201"/>
    </location>
</feature>
<accession>A0A955RWI8</accession>
<dbReference type="EMBL" id="JAGQKY010000185">
    <property type="protein sequence ID" value="MCA9397899.1"/>
    <property type="molecule type" value="Genomic_DNA"/>
</dbReference>
<feature type="transmembrane region" description="Helical" evidence="1">
    <location>
        <begin position="125"/>
        <end position="158"/>
    </location>
</feature>
<protein>
    <submittedName>
        <fullName evidence="2">Uncharacterized protein</fullName>
    </submittedName>
</protein>
<feature type="transmembrane region" description="Helical" evidence="1">
    <location>
        <begin position="12"/>
        <end position="32"/>
    </location>
</feature>
<keyword evidence="1" id="KW-1133">Transmembrane helix</keyword>
<feature type="non-terminal residue" evidence="2">
    <location>
        <position position="251"/>
    </location>
</feature>
<comment type="caution">
    <text evidence="2">The sequence shown here is derived from an EMBL/GenBank/DDBJ whole genome shotgun (WGS) entry which is preliminary data.</text>
</comment>
<name>A0A955RWI8_UNCKA</name>
<dbReference type="Proteomes" id="UP000699691">
    <property type="component" value="Unassembled WGS sequence"/>
</dbReference>
<feature type="transmembrane region" description="Helical" evidence="1">
    <location>
        <begin position="78"/>
        <end position="96"/>
    </location>
</feature>
<keyword evidence="1" id="KW-0472">Membrane</keyword>
<keyword evidence="1" id="KW-0812">Transmembrane</keyword>
<evidence type="ECO:0000313" key="2">
    <source>
        <dbReference type="EMBL" id="MCA9397899.1"/>
    </source>
</evidence>
<evidence type="ECO:0000313" key="3">
    <source>
        <dbReference type="Proteomes" id="UP000699691"/>
    </source>
</evidence>
<evidence type="ECO:0000256" key="1">
    <source>
        <dbReference type="SAM" id="Phobius"/>
    </source>
</evidence>
<sequence>MKQKLRSVVLSRWFQVISSIVMGLLYGSYVFIFSRMVGAVNSVACILQPVCDNEFPLVLVQRCDCNTLTTFLADSSNIVLIMAIAFLVIELGRRILGDGTRSESLLYSITRLPRSVDLRYRTNRILVLCVIAIICIAYLVGETMAVSVNLGIAFFIAWALAREIAPDLEYPAFIGATLALQSAAVRGMPDIFLLFLLLLILRTICGTVSKTVTALDVGVLLGVVFLFGLQIVDRTLAIGIPPVHQLVGVGV</sequence>
<proteinExistence type="predicted"/>
<feature type="transmembrane region" description="Helical" evidence="1">
    <location>
        <begin position="213"/>
        <end position="232"/>
    </location>
</feature>